<dbReference type="CDD" id="cd04322">
    <property type="entry name" value="LysRS_N"/>
    <property type="match status" value="1"/>
</dbReference>
<evidence type="ECO:0000256" key="2">
    <source>
        <dbReference type="ARBA" id="ARBA00022723"/>
    </source>
</evidence>
<keyword evidence="7" id="KW-0963">Cytoplasm</keyword>
<dbReference type="GO" id="GO:0006430">
    <property type="term" value="P:lysyl-tRNA aminoacylation"/>
    <property type="evidence" value="ECO:0007669"/>
    <property type="project" value="UniProtKB-UniRule"/>
</dbReference>
<evidence type="ECO:0000259" key="9">
    <source>
        <dbReference type="PROSITE" id="PS50862"/>
    </source>
</evidence>
<dbReference type="InterPro" id="IPR045864">
    <property type="entry name" value="aa-tRNA-synth_II/BPL/LPL"/>
</dbReference>
<dbReference type="GO" id="GO:0004824">
    <property type="term" value="F:lysine-tRNA ligase activity"/>
    <property type="evidence" value="ECO:0007669"/>
    <property type="project" value="UniProtKB-UniRule"/>
</dbReference>
<keyword evidence="7" id="KW-0648">Protein biosynthesis</keyword>
<keyword evidence="5 7" id="KW-0030">Aminoacyl-tRNA synthetase</keyword>
<dbReference type="Proteomes" id="UP000177328">
    <property type="component" value="Unassembled WGS sequence"/>
</dbReference>
<evidence type="ECO:0000256" key="6">
    <source>
        <dbReference type="ARBA" id="ARBA00048573"/>
    </source>
</evidence>
<evidence type="ECO:0000256" key="5">
    <source>
        <dbReference type="ARBA" id="ARBA00023146"/>
    </source>
</evidence>
<evidence type="ECO:0000256" key="8">
    <source>
        <dbReference type="RuleBase" id="RU000336"/>
    </source>
</evidence>
<dbReference type="AlphaFoldDB" id="A0A1F5KLA1"/>
<dbReference type="SUPFAM" id="SSF55681">
    <property type="entry name" value="Class II aaRS and biotin synthetases"/>
    <property type="match status" value="1"/>
</dbReference>
<feature type="domain" description="Aminoacyl-transfer RNA synthetases class-II family profile" evidence="9">
    <location>
        <begin position="160"/>
        <end position="470"/>
    </location>
</feature>
<dbReference type="GO" id="GO:0005829">
    <property type="term" value="C:cytosol"/>
    <property type="evidence" value="ECO:0007669"/>
    <property type="project" value="TreeGrafter"/>
</dbReference>
<comment type="subunit">
    <text evidence="7">Homodimer.</text>
</comment>
<proteinExistence type="inferred from homology"/>
<evidence type="ECO:0000256" key="4">
    <source>
        <dbReference type="ARBA" id="ARBA00022840"/>
    </source>
</evidence>
<keyword evidence="2 7" id="KW-0479">Metal-binding</keyword>
<reference evidence="10 11" key="1">
    <citation type="journal article" date="2016" name="Nat. Commun.">
        <title>Thousands of microbial genomes shed light on interconnected biogeochemical processes in an aquifer system.</title>
        <authorList>
            <person name="Anantharaman K."/>
            <person name="Brown C.T."/>
            <person name="Hug L.A."/>
            <person name="Sharon I."/>
            <person name="Castelle C.J."/>
            <person name="Probst A.J."/>
            <person name="Thomas B.C."/>
            <person name="Singh A."/>
            <person name="Wilkins M.J."/>
            <person name="Karaoz U."/>
            <person name="Brodie E.L."/>
            <person name="Williams K.H."/>
            <person name="Hubbard S.S."/>
            <person name="Banfield J.F."/>
        </authorList>
    </citation>
    <scope>NUCLEOTIDE SEQUENCE [LARGE SCALE GENOMIC DNA]</scope>
</reference>
<keyword evidence="7 8" id="KW-0460">Magnesium</keyword>
<dbReference type="PRINTS" id="PR00982">
    <property type="entry name" value="TRNASYNTHLYS"/>
</dbReference>
<name>A0A1F5KLA1_9BACT</name>
<dbReference type="PANTHER" id="PTHR42918">
    <property type="entry name" value="LYSYL-TRNA SYNTHETASE"/>
    <property type="match status" value="1"/>
</dbReference>
<dbReference type="EC" id="6.1.1.6" evidence="7"/>
<comment type="cofactor">
    <cofactor evidence="7 8">
        <name>Mg(2+)</name>
        <dbReference type="ChEBI" id="CHEBI:18420"/>
    </cofactor>
    <text evidence="7 8">Binds 3 Mg(2+) ions per subunit.</text>
</comment>
<dbReference type="GO" id="GO:0005524">
    <property type="term" value="F:ATP binding"/>
    <property type="evidence" value="ECO:0007669"/>
    <property type="project" value="UniProtKB-UniRule"/>
</dbReference>
<evidence type="ECO:0000256" key="7">
    <source>
        <dbReference type="HAMAP-Rule" id="MF_00252"/>
    </source>
</evidence>
<keyword evidence="3 7" id="KW-0547">Nucleotide-binding</keyword>
<dbReference type="NCBIfam" id="NF001756">
    <property type="entry name" value="PRK00484.1"/>
    <property type="match status" value="1"/>
</dbReference>
<comment type="catalytic activity">
    <reaction evidence="6 7 8">
        <text>tRNA(Lys) + L-lysine + ATP = L-lysyl-tRNA(Lys) + AMP + diphosphate</text>
        <dbReference type="Rhea" id="RHEA:20792"/>
        <dbReference type="Rhea" id="RHEA-COMP:9696"/>
        <dbReference type="Rhea" id="RHEA-COMP:9697"/>
        <dbReference type="ChEBI" id="CHEBI:30616"/>
        <dbReference type="ChEBI" id="CHEBI:32551"/>
        <dbReference type="ChEBI" id="CHEBI:33019"/>
        <dbReference type="ChEBI" id="CHEBI:78442"/>
        <dbReference type="ChEBI" id="CHEBI:78529"/>
        <dbReference type="ChEBI" id="CHEBI:456215"/>
        <dbReference type="EC" id="6.1.1.6"/>
    </reaction>
</comment>
<dbReference type="InterPro" id="IPR006195">
    <property type="entry name" value="aa-tRNA-synth_II"/>
</dbReference>
<comment type="subcellular location">
    <subcellularLocation>
        <location evidence="7">Cytoplasm</location>
    </subcellularLocation>
</comment>
<organism evidence="10 11">
    <name type="scientific">Candidatus Daviesbacteria bacterium RIFCSPHIGHO2_02_FULL_43_12</name>
    <dbReference type="NCBI Taxonomy" id="1797776"/>
    <lineage>
        <taxon>Bacteria</taxon>
        <taxon>Candidatus Daviesiibacteriota</taxon>
    </lineage>
</organism>
<dbReference type="InterPro" id="IPR044136">
    <property type="entry name" value="Lys-tRNA-ligase_II_N"/>
</dbReference>
<gene>
    <name evidence="7" type="primary">lysS</name>
    <name evidence="10" type="ORF">A3D25_02645</name>
</gene>
<dbReference type="InterPro" id="IPR018149">
    <property type="entry name" value="Lys-tRNA-synth_II_C"/>
</dbReference>
<feature type="binding site" evidence="7">
    <location>
        <position position="395"/>
    </location>
    <ligand>
        <name>Mg(2+)</name>
        <dbReference type="ChEBI" id="CHEBI:18420"/>
        <label>2</label>
    </ligand>
</feature>
<keyword evidence="4 7" id="KW-0067">ATP-binding</keyword>
<keyword evidence="1 7" id="KW-0436">Ligase</keyword>
<dbReference type="PROSITE" id="PS50862">
    <property type="entry name" value="AA_TRNA_LIGASE_II"/>
    <property type="match status" value="1"/>
</dbReference>
<protein>
    <recommendedName>
        <fullName evidence="7">Lysine--tRNA ligase</fullName>
        <ecNumber evidence="7">6.1.1.6</ecNumber>
    </recommendedName>
    <alternativeName>
        <fullName evidence="7">Lysyl-tRNA synthetase</fullName>
        <shortName evidence="7">LysRS</shortName>
    </alternativeName>
</protein>
<dbReference type="EMBL" id="MFDD01000002">
    <property type="protein sequence ID" value="OGE41401.1"/>
    <property type="molecule type" value="Genomic_DNA"/>
</dbReference>
<evidence type="ECO:0000313" key="11">
    <source>
        <dbReference type="Proteomes" id="UP000177328"/>
    </source>
</evidence>
<dbReference type="Gene3D" id="3.30.930.10">
    <property type="entry name" value="Bira Bifunctional Protein, Domain 2"/>
    <property type="match status" value="1"/>
</dbReference>
<dbReference type="Pfam" id="PF00152">
    <property type="entry name" value="tRNA-synt_2"/>
    <property type="match status" value="1"/>
</dbReference>
<dbReference type="NCBIfam" id="TIGR00499">
    <property type="entry name" value="lysS_bact"/>
    <property type="match status" value="1"/>
</dbReference>
<feature type="binding site" evidence="7">
    <location>
        <position position="395"/>
    </location>
    <ligand>
        <name>Mg(2+)</name>
        <dbReference type="ChEBI" id="CHEBI:18420"/>
        <label>1</label>
    </ligand>
</feature>
<dbReference type="Pfam" id="PF01336">
    <property type="entry name" value="tRNA_anti-codon"/>
    <property type="match status" value="1"/>
</dbReference>
<sequence>MALEDIQRERIKKLNNIKNLGINPYPATSNRKHLIAEALNMMGKKVTVVGRIRSLRQHGKITFADLEDSSGKIQIFLSQAEIPHNYDFLSNLDLGDFIEVSGEVFKTQAGQISVKASQVTLLTKSIRPLPSSWYGLKDAEERYRKRYLDLLLNPEVKHQFILKSKFWQSVRNFLVKNGFLEIETPALEPIPGGADARPFATHHFAQDMELFLRISLELYQKRLLVGGFEKIFEIGRIFRNEGIDSEHLQDYTQMEFYWAYADNEMLIDFVEDMLKTVIKETTGSLVTTWQGHKIDWSKAWPRVDFLDLLNKSWGVSTEELSVEKLYKLAEKLNVKIEPGLGKGRILDYLYKKTIRPQLLQPQFLINHPVDVSPLSKRIEGTDKVHRMQLLAMGSELCNGYAELNDPIDQRERFEEQMKLREKGDFEAQMMDEDFVEALEYGMPPAAGFGMSERFIAMLLDKPVREMVFFPTMRKEKK</sequence>
<dbReference type="SUPFAM" id="SSF50249">
    <property type="entry name" value="Nucleic acid-binding proteins"/>
    <property type="match status" value="1"/>
</dbReference>
<dbReference type="Gene3D" id="2.40.50.140">
    <property type="entry name" value="Nucleic acid-binding proteins"/>
    <property type="match status" value="1"/>
</dbReference>
<dbReference type="HAMAP" id="MF_00252">
    <property type="entry name" value="Lys_tRNA_synth_class2"/>
    <property type="match status" value="1"/>
</dbReference>
<dbReference type="InterPro" id="IPR002313">
    <property type="entry name" value="Lys-tRNA-ligase_II"/>
</dbReference>
<dbReference type="GO" id="GO:0000287">
    <property type="term" value="F:magnesium ion binding"/>
    <property type="evidence" value="ECO:0007669"/>
    <property type="project" value="UniProtKB-UniRule"/>
</dbReference>
<comment type="caution">
    <text evidence="7">Lacks conserved residue(s) required for the propagation of feature annotation.</text>
</comment>
<evidence type="ECO:0000313" key="10">
    <source>
        <dbReference type="EMBL" id="OGE41401.1"/>
    </source>
</evidence>
<dbReference type="InterPro" id="IPR004365">
    <property type="entry name" value="NA-bd_OB_tRNA"/>
</dbReference>
<dbReference type="InterPro" id="IPR004364">
    <property type="entry name" value="Aa-tRNA-synt_II"/>
</dbReference>
<dbReference type="PANTHER" id="PTHR42918:SF15">
    <property type="entry name" value="LYSINE--TRNA LIGASE, CHLOROPLASTIC_MITOCHONDRIAL"/>
    <property type="match status" value="1"/>
</dbReference>
<comment type="similarity">
    <text evidence="7">Belongs to the class-II aminoacyl-tRNA synthetase family.</text>
</comment>
<accession>A0A1F5KLA1</accession>
<comment type="caution">
    <text evidence="10">The sequence shown here is derived from an EMBL/GenBank/DDBJ whole genome shotgun (WGS) entry which is preliminary data.</text>
</comment>
<dbReference type="InterPro" id="IPR012340">
    <property type="entry name" value="NA-bd_OB-fold"/>
</dbReference>
<dbReference type="GO" id="GO:0000049">
    <property type="term" value="F:tRNA binding"/>
    <property type="evidence" value="ECO:0007669"/>
    <property type="project" value="TreeGrafter"/>
</dbReference>
<evidence type="ECO:0000256" key="3">
    <source>
        <dbReference type="ARBA" id="ARBA00022741"/>
    </source>
</evidence>
<evidence type="ECO:0000256" key="1">
    <source>
        <dbReference type="ARBA" id="ARBA00022598"/>
    </source>
</evidence>